<name>A0ACC0A3Z3_CATRO</name>
<dbReference type="EMBL" id="CM044707">
    <property type="protein sequence ID" value="KAI5654677.1"/>
    <property type="molecule type" value="Genomic_DNA"/>
</dbReference>
<dbReference type="Proteomes" id="UP001060085">
    <property type="component" value="Linkage Group LG07"/>
</dbReference>
<gene>
    <name evidence="1" type="ORF">M9H77_31864</name>
</gene>
<protein>
    <submittedName>
        <fullName evidence="1">Uncharacterized protein</fullName>
    </submittedName>
</protein>
<proteinExistence type="predicted"/>
<sequence length="147" mass="16055">MEESGDDKRGRVVYYNYDIYSPCYLLKEVVNSILKCLGLHHHESNSSSNKTTCQQNCLNQKHNFNNNINDEYQSSNSSSSSCSDINYIGDPTLTNPPASGVADPPPPTDPLIIVEDLRRGRVPPRPGVSGGRDPQTNSIPPTSSSSS</sequence>
<keyword evidence="2" id="KW-1185">Reference proteome</keyword>
<reference evidence="2" key="1">
    <citation type="journal article" date="2023" name="Nat. Plants">
        <title>Single-cell RNA sequencing provides a high-resolution roadmap for understanding the multicellular compartmentation of specialized metabolism.</title>
        <authorList>
            <person name="Sun S."/>
            <person name="Shen X."/>
            <person name="Li Y."/>
            <person name="Li Y."/>
            <person name="Wang S."/>
            <person name="Li R."/>
            <person name="Zhang H."/>
            <person name="Shen G."/>
            <person name="Guo B."/>
            <person name="Wei J."/>
            <person name="Xu J."/>
            <person name="St-Pierre B."/>
            <person name="Chen S."/>
            <person name="Sun C."/>
        </authorList>
    </citation>
    <scope>NUCLEOTIDE SEQUENCE [LARGE SCALE GENOMIC DNA]</scope>
</reference>
<comment type="caution">
    <text evidence="1">The sequence shown here is derived from an EMBL/GenBank/DDBJ whole genome shotgun (WGS) entry which is preliminary data.</text>
</comment>
<evidence type="ECO:0000313" key="2">
    <source>
        <dbReference type="Proteomes" id="UP001060085"/>
    </source>
</evidence>
<accession>A0ACC0A3Z3</accession>
<evidence type="ECO:0000313" key="1">
    <source>
        <dbReference type="EMBL" id="KAI5654677.1"/>
    </source>
</evidence>
<organism evidence="1 2">
    <name type="scientific">Catharanthus roseus</name>
    <name type="common">Madagascar periwinkle</name>
    <name type="synonym">Vinca rosea</name>
    <dbReference type="NCBI Taxonomy" id="4058"/>
    <lineage>
        <taxon>Eukaryota</taxon>
        <taxon>Viridiplantae</taxon>
        <taxon>Streptophyta</taxon>
        <taxon>Embryophyta</taxon>
        <taxon>Tracheophyta</taxon>
        <taxon>Spermatophyta</taxon>
        <taxon>Magnoliopsida</taxon>
        <taxon>eudicotyledons</taxon>
        <taxon>Gunneridae</taxon>
        <taxon>Pentapetalae</taxon>
        <taxon>asterids</taxon>
        <taxon>lamiids</taxon>
        <taxon>Gentianales</taxon>
        <taxon>Apocynaceae</taxon>
        <taxon>Rauvolfioideae</taxon>
        <taxon>Vinceae</taxon>
        <taxon>Catharanthinae</taxon>
        <taxon>Catharanthus</taxon>
    </lineage>
</organism>